<name>A0ABV6JDP3_9BACL</name>
<dbReference type="InterPro" id="IPR041698">
    <property type="entry name" value="Methyltransf_25"/>
</dbReference>
<dbReference type="GO" id="GO:0008168">
    <property type="term" value="F:methyltransferase activity"/>
    <property type="evidence" value="ECO:0007669"/>
    <property type="project" value="UniProtKB-KW"/>
</dbReference>
<reference evidence="2 3" key="1">
    <citation type="submission" date="2024-09" db="EMBL/GenBank/DDBJ databases">
        <authorList>
            <person name="Sun Q."/>
            <person name="Mori K."/>
        </authorList>
    </citation>
    <scope>NUCLEOTIDE SEQUENCE [LARGE SCALE GENOMIC DNA]</scope>
    <source>
        <strain evidence="2 3">CCM 4839</strain>
    </source>
</reference>
<accession>A0ABV6JDP3</accession>
<dbReference type="SUPFAM" id="SSF53335">
    <property type="entry name" value="S-adenosyl-L-methionine-dependent methyltransferases"/>
    <property type="match status" value="1"/>
</dbReference>
<dbReference type="CDD" id="cd02440">
    <property type="entry name" value="AdoMet_MTases"/>
    <property type="match status" value="1"/>
</dbReference>
<feature type="domain" description="Methyltransferase" evidence="1">
    <location>
        <begin position="44"/>
        <end position="124"/>
    </location>
</feature>
<evidence type="ECO:0000313" key="2">
    <source>
        <dbReference type="EMBL" id="MFC0393987.1"/>
    </source>
</evidence>
<evidence type="ECO:0000313" key="3">
    <source>
        <dbReference type="Proteomes" id="UP001589818"/>
    </source>
</evidence>
<dbReference type="Gene3D" id="3.40.50.150">
    <property type="entry name" value="Vaccinia Virus protein VP39"/>
    <property type="match status" value="1"/>
</dbReference>
<dbReference type="InterPro" id="IPR029063">
    <property type="entry name" value="SAM-dependent_MTases_sf"/>
</dbReference>
<dbReference type="Proteomes" id="UP001589818">
    <property type="component" value="Unassembled WGS sequence"/>
</dbReference>
<keyword evidence="3" id="KW-1185">Reference proteome</keyword>
<keyword evidence="2" id="KW-0808">Transferase</keyword>
<dbReference type="PANTHER" id="PTHR44068">
    <property type="entry name" value="ZGC:194242"/>
    <property type="match status" value="1"/>
</dbReference>
<dbReference type="RefSeq" id="WP_204822046.1">
    <property type="nucleotide sequence ID" value="NZ_JANHOF010000023.1"/>
</dbReference>
<proteinExistence type="predicted"/>
<comment type="caution">
    <text evidence="2">The sequence shown here is derived from an EMBL/GenBank/DDBJ whole genome shotgun (WGS) entry which is preliminary data.</text>
</comment>
<dbReference type="PANTHER" id="PTHR44068:SF11">
    <property type="entry name" value="GERANYL DIPHOSPHATE 2-C-METHYLTRANSFERASE"/>
    <property type="match status" value="1"/>
</dbReference>
<dbReference type="EC" id="2.1.1.-" evidence="2"/>
<dbReference type="EMBL" id="JBHLVF010000037">
    <property type="protein sequence ID" value="MFC0393987.1"/>
    <property type="molecule type" value="Genomic_DNA"/>
</dbReference>
<keyword evidence="2" id="KW-0489">Methyltransferase</keyword>
<dbReference type="Pfam" id="PF13649">
    <property type="entry name" value="Methyltransf_25"/>
    <property type="match status" value="1"/>
</dbReference>
<protein>
    <submittedName>
        <fullName evidence="2">SAM-dependent methyltransferase</fullName>
        <ecNumber evidence="2">2.1.1.-</ecNumber>
    </submittedName>
</protein>
<dbReference type="GO" id="GO:0032259">
    <property type="term" value="P:methylation"/>
    <property type="evidence" value="ECO:0007669"/>
    <property type="project" value="UniProtKB-KW"/>
</dbReference>
<organism evidence="2 3">
    <name type="scientific">Paenibacillus mendelii</name>
    <dbReference type="NCBI Taxonomy" id="206163"/>
    <lineage>
        <taxon>Bacteria</taxon>
        <taxon>Bacillati</taxon>
        <taxon>Bacillota</taxon>
        <taxon>Bacilli</taxon>
        <taxon>Bacillales</taxon>
        <taxon>Paenibacillaceae</taxon>
        <taxon>Paenibacillus</taxon>
    </lineage>
</organism>
<evidence type="ECO:0000259" key="1">
    <source>
        <dbReference type="Pfam" id="PF13649"/>
    </source>
</evidence>
<gene>
    <name evidence="2" type="ORF">ACFFJ8_21765</name>
</gene>
<sequence>MNQRFPLTANYDPSWINENKMGPNPLWLVEELVREMNLTPGMKVLDLGCGKGLTSIFLAKEFGVQVWASDLWIDPTENLSRIRTAGVESLVYPIKAEAHSMPFPDEFFDCIISIDAYHYFGTDELFLSWYLKKLVKKGSEIGIVVPGVKREVSNEQDLPYKLRELWTDDLYTFHTAEWWGNHWSKTKTVTINQVEYIKDSHNLWWQSNCDTELLNADEEELLTFVKFIATRIV</sequence>
<dbReference type="InterPro" id="IPR050447">
    <property type="entry name" value="Erg6_SMT_methyltransf"/>
</dbReference>